<keyword evidence="2" id="KW-0547">Nucleotide-binding</keyword>
<dbReference type="InterPro" id="IPR040442">
    <property type="entry name" value="Pyrv_kinase-like_dom_sf"/>
</dbReference>
<dbReference type="PANTHER" id="PTHR43030">
    <property type="entry name" value="PHOSPHOENOLPYRUVATE SYNTHASE"/>
    <property type="match status" value="1"/>
</dbReference>
<evidence type="ECO:0000256" key="3">
    <source>
        <dbReference type="ARBA" id="ARBA00022840"/>
    </source>
</evidence>
<dbReference type="InterPro" id="IPR015813">
    <property type="entry name" value="Pyrv/PenolPyrv_kinase-like_dom"/>
</dbReference>
<dbReference type="AlphaFoldDB" id="A0A812L0Z0"/>
<evidence type="ECO:0000313" key="4">
    <source>
        <dbReference type="EMBL" id="CAE7233949.1"/>
    </source>
</evidence>
<dbReference type="InterPro" id="IPR006319">
    <property type="entry name" value="PEP_synth"/>
</dbReference>
<accession>A0A812L0Z0</accession>
<dbReference type="SUPFAM" id="SSF51621">
    <property type="entry name" value="Phosphoenolpyruvate/pyruvate domain"/>
    <property type="match status" value="1"/>
</dbReference>
<dbReference type="GO" id="GO:0005524">
    <property type="term" value="F:ATP binding"/>
    <property type="evidence" value="ECO:0007669"/>
    <property type="project" value="UniProtKB-KW"/>
</dbReference>
<keyword evidence="3" id="KW-0067">ATP-binding</keyword>
<gene>
    <name evidence="4" type="primary">ppsA</name>
    <name evidence="4" type="ORF">SPIL2461_LOCUS3700</name>
</gene>
<dbReference type="EMBL" id="CAJNIZ010004567">
    <property type="protein sequence ID" value="CAE7233949.1"/>
    <property type="molecule type" value="Genomic_DNA"/>
</dbReference>
<comment type="similarity">
    <text evidence="1">Belongs to the PEP-utilizing enzyme family.</text>
</comment>
<keyword evidence="5" id="KW-1185">Reference proteome</keyword>
<protein>
    <submittedName>
        <fullName evidence="4">PpsA protein</fullName>
    </submittedName>
</protein>
<dbReference type="PANTHER" id="PTHR43030:SF1">
    <property type="entry name" value="PHOSPHOENOLPYRUVATE SYNTHASE"/>
    <property type="match status" value="1"/>
</dbReference>
<sequence>DEVTLGVAFSDMHGHQKETVPTTHSFKKILDLACFDQATMTEEIVDPGCNVTMRTKKALHEPVYHLCETAKNVDIKWFALTETYHIVKASVSVLMEDDDLPVLPCVIRNSKYCAEYEVLYKTEDATAFCMAWDTATEGVGYGIALSLSDKPDEENPMIGFRGCGRNTGPFFEECLTMEVEAVKLVRREMGWKNVENMIRFVRTPDMAKDVTEVLEKN</sequence>
<dbReference type="Gene3D" id="3.20.20.60">
    <property type="entry name" value="Phosphoenolpyruvate-binding domains"/>
    <property type="match status" value="1"/>
</dbReference>
<evidence type="ECO:0000313" key="5">
    <source>
        <dbReference type="Proteomes" id="UP000649617"/>
    </source>
</evidence>
<name>A0A812L0Z0_SYMPI</name>
<organism evidence="4 5">
    <name type="scientific">Symbiodinium pilosum</name>
    <name type="common">Dinoflagellate</name>
    <dbReference type="NCBI Taxonomy" id="2952"/>
    <lineage>
        <taxon>Eukaryota</taxon>
        <taxon>Sar</taxon>
        <taxon>Alveolata</taxon>
        <taxon>Dinophyceae</taxon>
        <taxon>Suessiales</taxon>
        <taxon>Symbiodiniaceae</taxon>
        <taxon>Symbiodinium</taxon>
    </lineage>
</organism>
<dbReference type="GO" id="GO:0008986">
    <property type="term" value="F:pyruvate, water dikinase activity"/>
    <property type="evidence" value="ECO:0007669"/>
    <property type="project" value="InterPro"/>
</dbReference>
<proteinExistence type="inferred from homology"/>
<evidence type="ECO:0000256" key="1">
    <source>
        <dbReference type="ARBA" id="ARBA00007837"/>
    </source>
</evidence>
<reference evidence="4" key="1">
    <citation type="submission" date="2021-02" db="EMBL/GenBank/DDBJ databases">
        <authorList>
            <person name="Dougan E. K."/>
            <person name="Rhodes N."/>
            <person name="Thang M."/>
            <person name="Chan C."/>
        </authorList>
    </citation>
    <scope>NUCLEOTIDE SEQUENCE</scope>
</reference>
<dbReference type="Proteomes" id="UP000649617">
    <property type="component" value="Unassembled WGS sequence"/>
</dbReference>
<feature type="non-terminal residue" evidence="4">
    <location>
        <position position="217"/>
    </location>
</feature>
<evidence type="ECO:0000256" key="2">
    <source>
        <dbReference type="ARBA" id="ARBA00022741"/>
    </source>
</evidence>
<comment type="caution">
    <text evidence="4">The sequence shown here is derived from an EMBL/GenBank/DDBJ whole genome shotgun (WGS) entry which is preliminary data.</text>
</comment>
<feature type="non-terminal residue" evidence="4">
    <location>
        <position position="1"/>
    </location>
</feature>